<dbReference type="RefSeq" id="WP_145417375.1">
    <property type="nucleotide sequence ID" value="NZ_CP036526.1"/>
</dbReference>
<feature type="domain" description="Iron dependent repressor metal binding and dimerisation" evidence="11">
    <location>
        <begin position="384"/>
        <end position="452"/>
    </location>
</feature>
<dbReference type="Proteomes" id="UP000319817">
    <property type="component" value="Chromosome"/>
</dbReference>
<dbReference type="GO" id="GO:0010043">
    <property type="term" value="P:response to zinc ion"/>
    <property type="evidence" value="ECO:0007669"/>
    <property type="project" value="TreeGrafter"/>
</dbReference>
<sequence length="456" mass="49614">MIYAQIDLNWQQHDTWIVVIGILCAVSSALLGNFLVLRRMSMLGDAVTHAVLPGIAAAFLISHSRSSLPMFFGAVIVGVLTALFTEWIRRVGRVDEGASMGVVFTSLFALGLVMLVQASDHVDLDPDCVLYGAIESAAIDEVEIFGRVLPPAALILGVVTIVNALFVVLCFKELKISSFDPALATTMGFSARLMHYLLMVLVSITAVASFESVGSVLVVAMFVVPAAASYMLTDRLAWMIVLSVFIAAASAILGHGSAIVVPRWFGFESTTTASMMAVSAGGLFFLAALFGPKHGVLVKWVRRQFLSFRILCDDIVALLYRCEERETGSPSKAELADNLFASSWTLWAALATLRRRGEIAVDGAVSGAVDGAVDGAVSGDFHLTGRGRDRARQLVRSHRLWEQYLVVETSTETDRIHDKAERFEHFTDRPLRDRLDRVTDAPDTDPHGRPIPSEKS</sequence>
<name>A0A517NRN3_9BACT</name>
<proteinExistence type="inferred from homology"/>
<dbReference type="GO" id="GO:0003700">
    <property type="term" value="F:DNA-binding transcription factor activity"/>
    <property type="evidence" value="ECO:0007669"/>
    <property type="project" value="InterPro"/>
</dbReference>
<evidence type="ECO:0000256" key="2">
    <source>
        <dbReference type="ARBA" id="ARBA00008034"/>
    </source>
</evidence>
<evidence type="ECO:0000313" key="13">
    <source>
        <dbReference type="Proteomes" id="UP000319817"/>
    </source>
</evidence>
<dbReference type="GO" id="GO:0043190">
    <property type="term" value="C:ATP-binding cassette (ABC) transporter complex"/>
    <property type="evidence" value="ECO:0007669"/>
    <property type="project" value="InterPro"/>
</dbReference>
<evidence type="ECO:0000256" key="7">
    <source>
        <dbReference type="ARBA" id="ARBA00023136"/>
    </source>
</evidence>
<feature type="transmembrane region" description="Helical" evidence="10">
    <location>
        <begin position="67"/>
        <end position="85"/>
    </location>
</feature>
<dbReference type="InterPro" id="IPR022689">
    <property type="entry name" value="Iron_dep_repressor"/>
</dbReference>
<reference evidence="12 13" key="1">
    <citation type="submission" date="2019-02" db="EMBL/GenBank/DDBJ databases">
        <title>Deep-cultivation of Planctomycetes and their phenomic and genomic characterization uncovers novel biology.</title>
        <authorList>
            <person name="Wiegand S."/>
            <person name="Jogler M."/>
            <person name="Boedeker C."/>
            <person name="Pinto D."/>
            <person name="Vollmers J."/>
            <person name="Rivas-Marin E."/>
            <person name="Kohn T."/>
            <person name="Peeters S.H."/>
            <person name="Heuer A."/>
            <person name="Rast P."/>
            <person name="Oberbeckmann S."/>
            <person name="Bunk B."/>
            <person name="Jeske O."/>
            <person name="Meyerdierks A."/>
            <person name="Storesund J.E."/>
            <person name="Kallscheuer N."/>
            <person name="Luecker S."/>
            <person name="Lage O.M."/>
            <person name="Pohl T."/>
            <person name="Merkel B.J."/>
            <person name="Hornburger P."/>
            <person name="Mueller R.-W."/>
            <person name="Bruemmer F."/>
            <person name="Labrenz M."/>
            <person name="Spormann A.M."/>
            <person name="Op den Camp H."/>
            <person name="Overmann J."/>
            <person name="Amann R."/>
            <person name="Jetten M.S.M."/>
            <person name="Mascher T."/>
            <person name="Medema M.H."/>
            <person name="Devos D.P."/>
            <person name="Kaster A.-K."/>
            <person name="Ovreas L."/>
            <person name="Rohde M."/>
            <person name="Galperin M.Y."/>
            <person name="Jogler C."/>
        </authorList>
    </citation>
    <scope>NUCLEOTIDE SEQUENCE [LARGE SCALE GENOMIC DNA]</scope>
    <source>
        <strain evidence="12 13">K23_9</strain>
    </source>
</reference>
<evidence type="ECO:0000256" key="5">
    <source>
        <dbReference type="ARBA" id="ARBA00022692"/>
    </source>
</evidence>
<dbReference type="GO" id="GO:0046914">
    <property type="term" value="F:transition metal ion binding"/>
    <property type="evidence" value="ECO:0007669"/>
    <property type="project" value="InterPro"/>
</dbReference>
<dbReference type="InterPro" id="IPR001626">
    <property type="entry name" value="ABC_TroCD"/>
</dbReference>
<dbReference type="Gene3D" id="1.10.10.10">
    <property type="entry name" value="Winged helix-like DNA-binding domain superfamily/Winged helix DNA-binding domain"/>
    <property type="match status" value="1"/>
</dbReference>
<dbReference type="Pfam" id="PF00950">
    <property type="entry name" value="ABC-3"/>
    <property type="match status" value="1"/>
</dbReference>
<dbReference type="EMBL" id="CP036526">
    <property type="protein sequence ID" value="QDT09792.1"/>
    <property type="molecule type" value="Genomic_DNA"/>
</dbReference>
<keyword evidence="13" id="KW-1185">Reference proteome</keyword>
<dbReference type="SUPFAM" id="SSF81345">
    <property type="entry name" value="ABC transporter involved in vitamin B12 uptake, BtuC"/>
    <property type="match status" value="1"/>
</dbReference>
<dbReference type="InterPro" id="IPR037294">
    <property type="entry name" value="ABC_BtuC-like"/>
</dbReference>
<feature type="transmembrane region" description="Helical" evidence="10">
    <location>
        <begin position="216"/>
        <end position="233"/>
    </location>
</feature>
<keyword evidence="7 10" id="KW-0472">Membrane</keyword>
<keyword evidence="6 10" id="KW-1133">Transmembrane helix</keyword>
<feature type="transmembrane region" description="Helical" evidence="10">
    <location>
        <begin position="97"/>
        <end position="116"/>
    </location>
</feature>
<comment type="similarity">
    <text evidence="2 8">Belongs to the ABC-3 integral membrane protein family.</text>
</comment>
<evidence type="ECO:0000256" key="9">
    <source>
        <dbReference type="SAM" id="MobiDB-lite"/>
    </source>
</evidence>
<feature type="transmembrane region" description="Helical" evidence="10">
    <location>
        <begin position="240"/>
        <end position="261"/>
    </location>
</feature>
<feature type="transmembrane region" description="Helical" evidence="10">
    <location>
        <begin position="43"/>
        <end position="61"/>
    </location>
</feature>
<evidence type="ECO:0000256" key="6">
    <source>
        <dbReference type="ARBA" id="ARBA00022989"/>
    </source>
</evidence>
<evidence type="ECO:0000256" key="10">
    <source>
        <dbReference type="SAM" id="Phobius"/>
    </source>
</evidence>
<feature type="region of interest" description="Disordered" evidence="9">
    <location>
        <begin position="433"/>
        <end position="456"/>
    </location>
</feature>
<dbReference type="SMART" id="SM00529">
    <property type="entry name" value="HTH_DTXR"/>
    <property type="match status" value="1"/>
</dbReference>
<evidence type="ECO:0000256" key="3">
    <source>
        <dbReference type="ARBA" id="ARBA00022448"/>
    </source>
</evidence>
<keyword evidence="4" id="KW-1003">Cell membrane</keyword>
<protein>
    <submittedName>
        <fullName evidence="12">Manganese transport system membrane protein MntB</fullName>
    </submittedName>
</protein>
<dbReference type="OrthoDB" id="9788905at2"/>
<dbReference type="InterPro" id="IPR036388">
    <property type="entry name" value="WH-like_DNA-bd_sf"/>
</dbReference>
<dbReference type="SUPFAM" id="SSF47979">
    <property type="entry name" value="Iron-dependent repressor protein, dimerization domain"/>
    <property type="match status" value="1"/>
</dbReference>
<comment type="subcellular location">
    <subcellularLocation>
        <location evidence="1 8">Cell membrane</location>
        <topology evidence="1 8">Multi-pass membrane protein</topology>
    </subcellularLocation>
</comment>
<keyword evidence="5 8" id="KW-0812">Transmembrane</keyword>
<feature type="transmembrane region" description="Helical" evidence="10">
    <location>
        <begin position="16"/>
        <end position="36"/>
    </location>
</feature>
<feature type="transmembrane region" description="Helical" evidence="10">
    <location>
        <begin position="152"/>
        <end position="172"/>
    </location>
</feature>
<gene>
    <name evidence="12" type="primary">mntB_2</name>
    <name evidence="12" type="ORF">K239x_17430</name>
</gene>
<feature type="transmembrane region" description="Helical" evidence="10">
    <location>
        <begin position="193"/>
        <end position="210"/>
    </location>
</feature>
<evidence type="ECO:0000256" key="1">
    <source>
        <dbReference type="ARBA" id="ARBA00004651"/>
    </source>
</evidence>
<evidence type="ECO:0000256" key="4">
    <source>
        <dbReference type="ARBA" id="ARBA00022475"/>
    </source>
</evidence>
<keyword evidence="3 8" id="KW-0813">Transport</keyword>
<evidence type="ECO:0000256" key="8">
    <source>
        <dbReference type="RuleBase" id="RU003943"/>
    </source>
</evidence>
<dbReference type="Pfam" id="PF02742">
    <property type="entry name" value="Fe_dep_repr_C"/>
    <property type="match status" value="1"/>
</dbReference>
<evidence type="ECO:0000259" key="11">
    <source>
        <dbReference type="Pfam" id="PF02742"/>
    </source>
</evidence>
<dbReference type="PANTHER" id="PTHR30477">
    <property type="entry name" value="ABC-TRANSPORTER METAL-BINDING PROTEIN"/>
    <property type="match status" value="1"/>
</dbReference>
<dbReference type="InterPro" id="IPR001367">
    <property type="entry name" value="Fe_dep_repressor"/>
</dbReference>
<accession>A0A517NRN3</accession>
<dbReference type="GO" id="GO:0055085">
    <property type="term" value="P:transmembrane transport"/>
    <property type="evidence" value="ECO:0007669"/>
    <property type="project" value="InterPro"/>
</dbReference>
<dbReference type="CDD" id="cd06550">
    <property type="entry name" value="TM_ABC_iron-siderophores_like"/>
    <property type="match status" value="1"/>
</dbReference>
<organism evidence="12 13">
    <name type="scientific">Stieleria marina</name>
    <dbReference type="NCBI Taxonomy" id="1930275"/>
    <lineage>
        <taxon>Bacteria</taxon>
        <taxon>Pseudomonadati</taxon>
        <taxon>Planctomycetota</taxon>
        <taxon>Planctomycetia</taxon>
        <taxon>Pirellulales</taxon>
        <taxon>Pirellulaceae</taxon>
        <taxon>Stieleria</taxon>
    </lineage>
</organism>
<dbReference type="InterPro" id="IPR036421">
    <property type="entry name" value="Fe_dep_repressor_sf"/>
</dbReference>
<dbReference type="AlphaFoldDB" id="A0A517NRN3"/>
<dbReference type="Gene3D" id="1.10.3470.10">
    <property type="entry name" value="ABC transporter involved in vitamin B12 uptake, BtuC"/>
    <property type="match status" value="1"/>
</dbReference>
<evidence type="ECO:0000313" key="12">
    <source>
        <dbReference type="EMBL" id="QDT09792.1"/>
    </source>
</evidence>
<dbReference type="GO" id="GO:0046983">
    <property type="term" value="F:protein dimerization activity"/>
    <property type="evidence" value="ECO:0007669"/>
    <property type="project" value="InterPro"/>
</dbReference>
<dbReference type="PANTHER" id="PTHR30477:SF8">
    <property type="entry name" value="METAL TRANSPORT SYSTEM MEMBRANE PROTEIN CT_070-RELATED"/>
    <property type="match status" value="1"/>
</dbReference>
<feature type="transmembrane region" description="Helical" evidence="10">
    <location>
        <begin position="273"/>
        <end position="292"/>
    </location>
</feature>